<comment type="caution">
    <text evidence="1">The sequence shown here is derived from an EMBL/GenBank/DDBJ whole genome shotgun (WGS) entry which is preliminary data.</text>
</comment>
<gene>
    <name evidence="1" type="ORF">BJ138DRAFT_1118076</name>
</gene>
<sequence length="381" mass="41965">MTRRTSGAQAFPLNSLSRLILMNDYMEPVNKRAAWITQLIRKGKVSIRQQQYTTVTGRQPMPPDFILGYQQSKLRYYEQTQIMDLAQCLHDEQVSVSMIVTSSTGSIKAIDPELMAATVGNLTGAEMMVSLWPSVEGLSADYLALQEQGFPATTRDGTGISDSFTGVYTRVVDSTNPGAREFLWNQWFDLGLYKLLTFFFELSLNISLAQQAISEGLHHLTNSPASSTSCDYMLWMRSTFAGGHRPRQSAHCCLGHIVLDIGGFTGLDISTDYGKELYVSWLGMGTFSHIEKALSCLPDNGTLDFGIIECPTQKTADDGVNSVPQGSKSSSDGESNHSLQNAPVSTPSFQRMVAISTDLIWAEHDDDGSKSGSKYSELRYP</sequence>
<dbReference type="Proteomes" id="UP000790377">
    <property type="component" value="Unassembled WGS sequence"/>
</dbReference>
<accession>A0ACB7ZYZ2</accession>
<evidence type="ECO:0000313" key="2">
    <source>
        <dbReference type="Proteomes" id="UP000790377"/>
    </source>
</evidence>
<organism evidence="1 2">
    <name type="scientific">Hygrophoropsis aurantiaca</name>
    <dbReference type="NCBI Taxonomy" id="72124"/>
    <lineage>
        <taxon>Eukaryota</taxon>
        <taxon>Fungi</taxon>
        <taxon>Dikarya</taxon>
        <taxon>Basidiomycota</taxon>
        <taxon>Agaricomycotina</taxon>
        <taxon>Agaricomycetes</taxon>
        <taxon>Agaricomycetidae</taxon>
        <taxon>Boletales</taxon>
        <taxon>Coniophorineae</taxon>
        <taxon>Hygrophoropsidaceae</taxon>
        <taxon>Hygrophoropsis</taxon>
    </lineage>
</organism>
<keyword evidence="2" id="KW-1185">Reference proteome</keyword>
<dbReference type="EMBL" id="MU268107">
    <property type="protein sequence ID" value="KAH7905882.1"/>
    <property type="molecule type" value="Genomic_DNA"/>
</dbReference>
<evidence type="ECO:0000313" key="1">
    <source>
        <dbReference type="EMBL" id="KAH7905882.1"/>
    </source>
</evidence>
<proteinExistence type="predicted"/>
<reference evidence="1" key="1">
    <citation type="journal article" date="2021" name="New Phytol.">
        <title>Evolutionary innovations through gain and loss of genes in the ectomycorrhizal Boletales.</title>
        <authorList>
            <person name="Wu G."/>
            <person name="Miyauchi S."/>
            <person name="Morin E."/>
            <person name="Kuo A."/>
            <person name="Drula E."/>
            <person name="Varga T."/>
            <person name="Kohler A."/>
            <person name="Feng B."/>
            <person name="Cao Y."/>
            <person name="Lipzen A."/>
            <person name="Daum C."/>
            <person name="Hundley H."/>
            <person name="Pangilinan J."/>
            <person name="Johnson J."/>
            <person name="Barry K."/>
            <person name="LaButti K."/>
            <person name="Ng V."/>
            <person name="Ahrendt S."/>
            <person name="Min B."/>
            <person name="Choi I.G."/>
            <person name="Park H."/>
            <person name="Plett J.M."/>
            <person name="Magnuson J."/>
            <person name="Spatafora J.W."/>
            <person name="Nagy L.G."/>
            <person name="Henrissat B."/>
            <person name="Grigoriev I.V."/>
            <person name="Yang Z.L."/>
            <person name="Xu J."/>
            <person name="Martin F.M."/>
        </authorList>
    </citation>
    <scope>NUCLEOTIDE SEQUENCE</scope>
    <source>
        <strain evidence="1">ATCC 28755</strain>
    </source>
</reference>
<protein>
    <submittedName>
        <fullName evidence="1">Uncharacterized protein</fullName>
    </submittedName>
</protein>
<name>A0ACB7ZYZ2_9AGAM</name>